<dbReference type="EMBL" id="JAVRQU010000019">
    <property type="protein sequence ID" value="KAK5692450.1"/>
    <property type="molecule type" value="Genomic_DNA"/>
</dbReference>
<evidence type="ECO:0000313" key="2">
    <source>
        <dbReference type="Proteomes" id="UP001310594"/>
    </source>
</evidence>
<proteinExistence type="predicted"/>
<reference evidence="1" key="1">
    <citation type="submission" date="2023-08" db="EMBL/GenBank/DDBJ databases">
        <title>Black Yeasts Isolated from many extreme environments.</title>
        <authorList>
            <person name="Coleine C."/>
            <person name="Stajich J.E."/>
            <person name="Selbmann L."/>
        </authorList>
    </citation>
    <scope>NUCLEOTIDE SEQUENCE</scope>
    <source>
        <strain evidence="1">CCFEE 5810</strain>
    </source>
</reference>
<dbReference type="Gene3D" id="3.30.710.10">
    <property type="entry name" value="Potassium Channel Kv1.1, Chain A"/>
    <property type="match status" value="1"/>
</dbReference>
<gene>
    <name evidence="1" type="ORF">LTR97_010759</name>
</gene>
<organism evidence="1 2">
    <name type="scientific">Elasticomyces elasticus</name>
    <dbReference type="NCBI Taxonomy" id="574655"/>
    <lineage>
        <taxon>Eukaryota</taxon>
        <taxon>Fungi</taxon>
        <taxon>Dikarya</taxon>
        <taxon>Ascomycota</taxon>
        <taxon>Pezizomycotina</taxon>
        <taxon>Dothideomycetes</taxon>
        <taxon>Dothideomycetidae</taxon>
        <taxon>Mycosphaerellales</taxon>
        <taxon>Teratosphaeriaceae</taxon>
        <taxon>Elasticomyces</taxon>
    </lineage>
</organism>
<name>A0AAN7ZR92_9PEZI</name>
<sequence>MAATDTMEIAPDGDVTLLCGEQVGNKEIIGLRVSSHILSYGSPVFKSLLAPKFREGTTLATTSSVEIPLPEDPPDHMTLLFNILHMRHDQDPHTVNSPTTLAAFANLCDKYDCALAVKPTLEQYITNKLEKADVVVLAHYLATAAMLRYPNFIKRIAVCLVLRATGPIDKIVSQALGVHYYDVASLCTKMDCTLLQARQTIRNFLESVVESQSDLGQSWGPCTVDCEAISQRVVSCLRQLKAYRLWGESMSRESLEAMLVKMENIPLQDPAGLKSCGRNGCSKARSDAALGDPQLVQRFVASAKEVRKAIENMDTAAVPAASS</sequence>
<comment type="caution">
    <text evidence="1">The sequence shown here is derived from an EMBL/GenBank/DDBJ whole genome shotgun (WGS) entry which is preliminary data.</text>
</comment>
<accession>A0AAN7ZR92</accession>
<evidence type="ECO:0000313" key="1">
    <source>
        <dbReference type="EMBL" id="KAK5692450.1"/>
    </source>
</evidence>
<dbReference type="Proteomes" id="UP001310594">
    <property type="component" value="Unassembled WGS sequence"/>
</dbReference>
<dbReference type="InterPro" id="IPR011333">
    <property type="entry name" value="SKP1/BTB/POZ_sf"/>
</dbReference>
<protein>
    <recommendedName>
        <fullName evidence="3">BTB domain-containing protein</fullName>
    </recommendedName>
</protein>
<dbReference type="AlphaFoldDB" id="A0AAN7ZR92"/>
<evidence type="ECO:0008006" key="3">
    <source>
        <dbReference type="Google" id="ProtNLM"/>
    </source>
</evidence>